<evidence type="ECO:0000256" key="7">
    <source>
        <dbReference type="PIRSR" id="PIRSR602403-1"/>
    </source>
</evidence>
<dbReference type="Gene3D" id="1.10.630.10">
    <property type="entry name" value="Cytochrome P450"/>
    <property type="match status" value="1"/>
</dbReference>
<name>A0A5N8VWA3_9ACTN</name>
<accession>A0A5N8VWA3</accession>
<sequence>MAAPPCVAGNTSTRRPARPKRSARPRRSARSARPKRTTRTKRAKRSARPTRTRGDTMRSALTGVRPAVPLAPGALPVIGHAPALVRDPLGFLTGVGYDADMVEIRLGPDPALLVCDPELTRQVLVHSRTFDKGGRIFDRIRQNAGDGLISSPWSVHRRHRPLVQPAFHPRRLPRYAEEMREEAAAMTGAWRSGSRIDVSSAMHEYAVRVLLRTLFSAASATHVLDDIRRCIPVMLRGAYQRAMNPVALLERLPTPGNRRFEAAVSLTKRHAAALIDEYQRSGTDHGDLLSMMLAARDERTGEGLTAREINDHVFTLLVAGTETTAALLGWTFHLLARHPEALERLHRELDALGDGPLGLDTLRGLGYTHRVLTETMRLYPASWMLTRITTEEHVLGGRRLPPGTTVVYSPYLIHRHPGVYTDPDRFDPDRWLPERAATVPRAAFIPFGAGARKCIGDEYGLAEATIALVTVARAWTLEPDDDRPVRPVPRIALAPGPLPMTVRARRPDAPRPVQG</sequence>
<dbReference type="SUPFAM" id="SSF48264">
    <property type="entry name" value="Cytochrome P450"/>
    <property type="match status" value="1"/>
</dbReference>
<dbReference type="AlphaFoldDB" id="A0A5N8VWA3"/>
<comment type="similarity">
    <text evidence="1 8">Belongs to the cytochrome P450 family.</text>
</comment>
<dbReference type="GO" id="GO:0005506">
    <property type="term" value="F:iron ion binding"/>
    <property type="evidence" value="ECO:0007669"/>
    <property type="project" value="InterPro"/>
</dbReference>
<evidence type="ECO:0000313" key="11">
    <source>
        <dbReference type="Proteomes" id="UP000326979"/>
    </source>
</evidence>
<dbReference type="PROSITE" id="PS00086">
    <property type="entry name" value="CYTOCHROME_P450"/>
    <property type="match status" value="1"/>
</dbReference>
<dbReference type="InterPro" id="IPR001128">
    <property type="entry name" value="Cyt_P450"/>
</dbReference>
<keyword evidence="11" id="KW-1185">Reference proteome</keyword>
<dbReference type="InterPro" id="IPR050196">
    <property type="entry name" value="Cytochrome_P450_Monoox"/>
</dbReference>
<dbReference type="InterPro" id="IPR036396">
    <property type="entry name" value="Cyt_P450_sf"/>
</dbReference>
<dbReference type="GO" id="GO:0016705">
    <property type="term" value="F:oxidoreductase activity, acting on paired donors, with incorporation or reduction of molecular oxygen"/>
    <property type="evidence" value="ECO:0007669"/>
    <property type="project" value="InterPro"/>
</dbReference>
<evidence type="ECO:0000256" key="2">
    <source>
        <dbReference type="ARBA" id="ARBA00022617"/>
    </source>
</evidence>
<keyword evidence="3 7" id="KW-0479">Metal-binding</keyword>
<evidence type="ECO:0000313" key="10">
    <source>
        <dbReference type="EMBL" id="MPY38976.1"/>
    </source>
</evidence>
<feature type="compositionally biased region" description="Basic residues" evidence="9">
    <location>
        <begin position="15"/>
        <end position="51"/>
    </location>
</feature>
<comment type="cofactor">
    <cofactor evidence="7">
        <name>heme</name>
        <dbReference type="ChEBI" id="CHEBI:30413"/>
    </cofactor>
</comment>
<dbReference type="OrthoDB" id="4746309at2"/>
<dbReference type="CDD" id="cd11049">
    <property type="entry name" value="CYP170A1-like"/>
    <property type="match status" value="1"/>
</dbReference>
<dbReference type="PRINTS" id="PR00385">
    <property type="entry name" value="P450"/>
</dbReference>
<dbReference type="PRINTS" id="PR00465">
    <property type="entry name" value="EP450IV"/>
</dbReference>
<evidence type="ECO:0000256" key="6">
    <source>
        <dbReference type="ARBA" id="ARBA00023033"/>
    </source>
</evidence>
<feature type="region of interest" description="Disordered" evidence="9">
    <location>
        <begin position="1"/>
        <end position="64"/>
    </location>
</feature>
<dbReference type="PANTHER" id="PTHR24291:SF50">
    <property type="entry name" value="BIFUNCTIONAL ALBAFLAVENONE MONOOXYGENASE_TERPENE SYNTHASE"/>
    <property type="match status" value="1"/>
</dbReference>
<keyword evidence="6 8" id="KW-0503">Monooxygenase</keyword>
<dbReference type="PANTHER" id="PTHR24291">
    <property type="entry name" value="CYTOCHROME P450 FAMILY 4"/>
    <property type="match status" value="1"/>
</dbReference>
<evidence type="ECO:0000256" key="5">
    <source>
        <dbReference type="ARBA" id="ARBA00023004"/>
    </source>
</evidence>
<dbReference type="GO" id="GO:0020037">
    <property type="term" value="F:heme binding"/>
    <property type="evidence" value="ECO:0007669"/>
    <property type="project" value="InterPro"/>
</dbReference>
<gene>
    <name evidence="10" type="ORF">FNH04_03175</name>
</gene>
<dbReference type="InterPro" id="IPR017972">
    <property type="entry name" value="Cyt_P450_CS"/>
</dbReference>
<evidence type="ECO:0000256" key="1">
    <source>
        <dbReference type="ARBA" id="ARBA00010617"/>
    </source>
</evidence>
<protein>
    <submittedName>
        <fullName evidence="10">Cytochrome P450</fullName>
    </submittedName>
</protein>
<dbReference type="GO" id="GO:0004497">
    <property type="term" value="F:monooxygenase activity"/>
    <property type="evidence" value="ECO:0007669"/>
    <property type="project" value="UniProtKB-KW"/>
</dbReference>
<evidence type="ECO:0000256" key="9">
    <source>
        <dbReference type="SAM" id="MobiDB-lite"/>
    </source>
</evidence>
<dbReference type="Pfam" id="PF00067">
    <property type="entry name" value="p450"/>
    <property type="match status" value="1"/>
</dbReference>
<dbReference type="Proteomes" id="UP000326979">
    <property type="component" value="Unassembled WGS sequence"/>
</dbReference>
<evidence type="ECO:0000256" key="4">
    <source>
        <dbReference type="ARBA" id="ARBA00023002"/>
    </source>
</evidence>
<keyword evidence="2 7" id="KW-0349">Heme</keyword>
<keyword evidence="4 8" id="KW-0560">Oxidoreductase</keyword>
<organism evidence="10 11">
    <name type="scientific">Streptomyces phyllanthi</name>
    <dbReference type="NCBI Taxonomy" id="1803180"/>
    <lineage>
        <taxon>Bacteria</taxon>
        <taxon>Bacillati</taxon>
        <taxon>Actinomycetota</taxon>
        <taxon>Actinomycetes</taxon>
        <taxon>Kitasatosporales</taxon>
        <taxon>Streptomycetaceae</taxon>
        <taxon>Streptomyces</taxon>
    </lineage>
</organism>
<reference evidence="10 11" key="1">
    <citation type="submission" date="2019-07" db="EMBL/GenBank/DDBJ databases">
        <title>New species of Amycolatopsis and Streptomyces.</title>
        <authorList>
            <person name="Duangmal K."/>
            <person name="Teo W.F.A."/>
            <person name="Lipun K."/>
        </authorList>
    </citation>
    <scope>NUCLEOTIDE SEQUENCE [LARGE SCALE GENOMIC DNA]</scope>
    <source>
        <strain evidence="10 11">TISTR 2346</strain>
    </source>
</reference>
<dbReference type="InterPro" id="IPR002403">
    <property type="entry name" value="Cyt_P450_E_grp-IV"/>
</dbReference>
<comment type="caution">
    <text evidence="10">The sequence shown here is derived from an EMBL/GenBank/DDBJ whole genome shotgun (WGS) entry which is preliminary data.</text>
</comment>
<dbReference type="EMBL" id="VJZE01000009">
    <property type="protein sequence ID" value="MPY38976.1"/>
    <property type="molecule type" value="Genomic_DNA"/>
</dbReference>
<feature type="binding site" description="axial binding residue" evidence="7">
    <location>
        <position position="454"/>
    </location>
    <ligand>
        <name>heme</name>
        <dbReference type="ChEBI" id="CHEBI:30413"/>
    </ligand>
    <ligandPart>
        <name>Fe</name>
        <dbReference type="ChEBI" id="CHEBI:18248"/>
    </ligandPart>
</feature>
<evidence type="ECO:0000256" key="8">
    <source>
        <dbReference type="RuleBase" id="RU000461"/>
    </source>
</evidence>
<keyword evidence="5 7" id="KW-0408">Iron</keyword>
<evidence type="ECO:0000256" key="3">
    <source>
        <dbReference type="ARBA" id="ARBA00022723"/>
    </source>
</evidence>
<proteinExistence type="inferred from homology"/>